<evidence type="ECO:0000259" key="2">
    <source>
        <dbReference type="Pfam" id="PF18955"/>
    </source>
</evidence>
<reference evidence="3 4" key="1">
    <citation type="journal article" date="2016" name="Nat. Commun.">
        <title>Thousands of microbial genomes shed light on interconnected biogeochemical processes in an aquifer system.</title>
        <authorList>
            <person name="Anantharaman K."/>
            <person name="Brown C.T."/>
            <person name="Hug L.A."/>
            <person name="Sharon I."/>
            <person name="Castelle C.J."/>
            <person name="Probst A.J."/>
            <person name="Thomas B.C."/>
            <person name="Singh A."/>
            <person name="Wilkins M.J."/>
            <person name="Karaoz U."/>
            <person name="Brodie E.L."/>
            <person name="Williams K.H."/>
            <person name="Hubbard S.S."/>
            <person name="Banfield J.F."/>
        </authorList>
    </citation>
    <scope>NUCLEOTIDE SEQUENCE [LARGE SCALE GENOMIC DNA]</scope>
</reference>
<organism evidence="3 4">
    <name type="scientific">Candidatus Colwellbacteria bacterium RIFCSPHIGHO2_02_FULL_43_15</name>
    <dbReference type="NCBI Taxonomy" id="1797686"/>
    <lineage>
        <taxon>Bacteria</taxon>
        <taxon>Candidatus Colwelliibacteriota</taxon>
    </lineage>
</organism>
<keyword evidence="1" id="KW-0472">Membrane</keyword>
<name>A0A1G1Z022_9BACT</name>
<protein>
    <recommendedName>
        <fullName evidence="2">DUF5698 domain-containing protein</fullName>
    </recommendedName>
</protein>
<dbReference type="Proteomes" id="UP000178651">
    <property type="component" value="Unassembled WGS sequence"/>
</dbReference>
<sequence>MDYYLILYFFVGVLQDFLLTLNWRFISKERAVPAAFFSFAVTIVTMLVLYNILTQLDKQRSIVAIIVYALGIGVGTMLGMKTKIGSKN</sequence>
<dbReference type="InterPro" id="IPR044035">
    <property type="entry name" value="DUF5698"/>
</dbReference>
<proteinExistence type="predicted"/>
<evidence type="ECO:0000256" key="1">
    <source>
        <dbReference type="SAM" id="Phobius"/>
    </source>
</evidence>
<dbReference type="Pfam" id="PF18955">
    <property type="entry name" value="DUF5698"/>
    <property type="match status" value="1"/>
</dbReference>
<evidence type="ECO:0000313" key="3">
    <source>
        <dbReference type="EMBL" id="OGY57894.1"/>
    </source>
</evidence>
<evidence type="ECO:0000313" key="4">
    <source>
        <dbReference type="Proteomes" id="UP000178651"/>
    </source>
</evidence>
<feature type="transmembrane region" description="Helical" evidence="1">
    <location>
        <begin position="6"/>
        <end position="25"/>
    </location>
</feature>
<dbReference type="EMBL" id="MHIU01000018">
    <property type="protein sequence ID" value="OGY57894.1"/>
    <property type="molecule type" value="Genomic_DNA"/>
</dbReference>
<gene>
    <name evidence="3" type="ORF">A3D47_01280</name>
</gene>
<dbReference type="AlphaFoldDB" id="A0A1G1Z022"/>
<feature type="domain" description="DUF5698" evidence="2">
    <location>
        <begin position="24"/>
        <end position="80"/>
    </location>
</feature>
<keyword evidence="1" id="KW-1133">Transmembrane helix</keyword>
<feature type="transmembrane region" description="Helical" evidence="1">
    <location>
        <begin position="32"/>
        <end position="53"/>
    </location>
</feature>
<feature type="transmembrane region" description="Helical" evidence="1">
    <location>
        <begin position="59"/>
        <end position="80"/>
    </location>
</feature>
<comment type="caution">
    <text evidence="3">The sequence shown here is derived from an EMBL/GenBank/DDBJ whole genome shotgun (WGS) entry which is preliminary data.</text>
</comment>
<accession>A0A1G1Z022</accession>
<keyword evidence="1" id="KW-0812">Transmembrane</keyword>